<dbReference type="AlphaFoldDB" id="A0A0E9QIX6"/>
<reference evidence="1" key="1">
    <citation type="submission" date="2014-11" db="EMBL/GenBank/DDBJ databases">
        <authorList>
            <person name="Amaro Gonzalez C."/>
        </authorList>
    </citation>
    <scope>NUCLEOTIDE SEQUENCE</scope>
</reference>
<accession>A0A0E9QIX6</accession>
<evidence type="ECO:0000313" key="1">
    <source>
        <dbReference type="EMBL" id="JAH16285.1"/>
    </source>
</evidence>
<name>A0A0E9QIX6_ANGAN</name>
<reference evidence="1" key="2">
    <citation type="journal article" date="2015" name="Fish Shellfish Immunol.">
        <title>Early steps in the European eel (Anguilla anguilla)-Vibrio vulnificus interaction in the gills: Role of the RtxA13 toxin.</title>
        <authorList>
            <person name="Callol A."/>
            <person name="Pajuelo D."/>
            <person name="Ebbesson L."/>
            <person name="Teles M."/>
            <person name="MacKenzie S."/>
            <person name="Amaro C."/>
        </authorList>
    </citation>
    <scope>NUCLEOTIDE SEQUENCE</scope>
</reference>
<sequence length="47" mass="5249">MPSRSTILTFTHISISKKGAKLTTISLLTYCCTFLIGEQNMCLLEHC</sequence>
<dbReference type="EMBL" id="GBXM01092292">
    <property type="protein sequence ID" value="JAH16285.1"/>
    <property type="molecule type" value="Transcribed_RNA"/>
</dbReference>
<protein>
    <submittedName>
        <fullName evidence="1">Uncharacterized protein</fullName>
    </submittedName>
</protein>
<organism evidence="1">
    <name type="scientific">Anguilla anguilla</name>
    <name type="common">European freshwater eel</name>
    <name type="synonym">Muraena anguilla</name>
    <dbReference type="NCBI Taxonomy" id="7936"/>
    <lineage>
        <taxon>Eukaryota</taxon>
        <taxon>Metazoa</taxon>
        <taxon>Chordata</taxon>
        <taxon>Craniata</taxon>
        <taxon>Vertebrata</taxon>
        <taxon>Euteleostomi</taxon>
        <taxon>Actinopterygii</taxon>
        <taxon>Neopterygii</taxon>
        <taxon>Teleostei</taxon>
        <taxon>Anguilliformes</taxon>
        <taxon>Anguillidae</taxon>
        <taxon>Anguilla</taxon>
    </lineage>
</organism>
<proteinExistence type="predicted"/>